<evidence type="ECO:0000313" key="2">
    <source>
        <dbReference type="EMBL" id="GAH74263.1"/>
    </source>
</evidence>
<proteinExistence type="predicted"/>
<gene>
    <name evidence="2" type="ORF">S03H2_41998</name>
</gene>
<dbReference type="NCBIfam" id="TIGR02537">
    <property type="entry name" value="arch_flag_Nterm"/>
    <property type="match status" value="1"/>
</dbReference>
<accession>X1JWU9</accession>
<reference evidence="2" key="1">
    <citation type="journal article" date="2014" name="Front. Microbiol.">
        <title>High frequency of phylogenetically diverse reductive dehalogenase-homologous genes in deep subseafloor sedimentary metagenomes.</title>
        <authorList>
            <person name="Kawai M."/>
            <person name="Futagami T."/>
            <person name="Toyoda A."/>
            <person name="Takaki Y."/>
            <person name="Nishi S."/>
            <person name="Hori S."/>
            <person name="Arai W."/>
            <person name="Tsubouchi T."/>
            <person name="Morono Y."/>
            <person name="Uchiyama I."/>
            <person name="Ito T."/>
            <person name="Fujiyama A."/>
            <person name="Inagaki F."/>
            <person name="Takami H."/>
        </authorList>
    </citation>
    <scope>NUCLEOTIDE SEQUENCE</scope>
    <source>
        <strain evidence="2">Expedition CK06-06</strain>
    </source>
</reference>
<keyword evidence="1" id="KW-0812">Transmembrane</keyword>
<dbReference type="InterPro" id="IPR013373">
    <property type="entry name" value="Flagellin/pilin_N_arc"/>
</dbReference>
<evidence type="ECO:0008006" key="3">
    <source>
        <dbReference type="Google" id="ProtNLM"/>
    </source>
</evidence>
<name>X1JWU9_9ZZZZ</name>
<organism evidence="2">
    <name type="scientific">marine sediment metagenome</name>
    <dbReference type="NCBI Taxonomy" id="412755"/>
    <lineage>
        <taxon>unclassified sequences</taxon>
        <taxon>metagenomes</taxon>
        <taxon>ecological metagenomes</taxon>
    </lineage>
</organism>
<dbReference type="AlphaFoldDB" id="X1JWU9"/>
<feature type="transmembrane region" description="Helical" evidence="1">
    <location>
        <begin position="33"/>
        <end position="58"/>
    </location>
</feature>
<comment type="caution">
    <text evidence="2">The sequence shown here is derived from an EMBL/GenBank/DDBJ whole genome shotgun (WGS) entry which is preliminary data.</text>
</comment>
<sequence length="209" mass="22761">MTDKFQSYITVFTRFDTLIVKMSKIKMLTKRRAVSPVIATVILVAVTITVAVAVSYWMSNITGQYTAFEKIEIQSGYSTKIYKPADGTAGEELSWLVTIKLKNTGSAPSTITSCFVNEKPIEEYLYATSTRSITWAYDDGTDTPATMPEDGITIESGTSATLLITIVKFAPGLGTDDMSTGITFTSGTTINVKLHSAGGMDYIRLTQLN</sequence>
<protein>
    <recommendedName>
        <fullName evidence="3">DUF4352 domain-containing protein</fullName>
    </recommendedName>
</protein>
<keyword evidence="1" id="KW-0472">Membrane</keyword>
<keyword evidence="1" id="KW-1133">Transmembrane helix</keyword>
<evidence type="ECO:0000256" key="1">
    <source>
        <dbReference type="SAM" id="Phobius"/>
    </source>
</evidence>
<dbReference type="EMBL" id="BARU01026119">
    <property type="protein sequence ID" value="GAH74263.1"/>
    <property type="molecule type" value="Genomic_DNA"/>
</dbReference>